<reference evidence="1" key="2">
    <citation type="submission" date="2020-09" db="EMBL/GenBank/DDBJ databases">
        <authorList>
            <person name="Sun Q."/>
            <person name="Zhou Y."/>
        </authorList>
    </citation>
    <scope>NUCLEOTIDE SEQUENCE</scope>
    <source>
        <strain evidence="1">CGMCC 1.16012</strain>
    </source>
</reference>
<dbReference type="Proteomes" id="UP000606730">
    <property type="component" value="Unassembled WGS sequence"/>
</dbReference>
<reference evidence="1" key="1">
    <citation type="journal article" date="2014" name="Int. J. Syst. Evol. Microbiol.">
        <title>Complete genome sequence of Corynebacterium casei LMG S-19264T (=DSM 44701T), isolated from a smear-ripened cheese.</title>
        <authorList>
            <consortium name="US DOE Joint Genome Institute (JGI-PGF)"/>
            <person name="Walter F."/>
            <person name="Albersmeier A."/>
            <person name="Kalinowski J."/>
            <person name="Ruckert C."/>
        </authorList>
    </citation>
    <scope>NUCLEOTIDE SEQUENCE</scope>
    <source>
        <strain evidence="1">CGMCC 1.16012</strain>
    </source>
</reference>
<comment type="caution">
    <text evidence="1">The sequence shown here is derived from an EMBL/GenBank/DDBJ whole genome shotgun (WGS) entry which is preliminary data.</text>
</comment>
<dbReference type="OrthoDB" id="7831129at2"/>
<dbReference type="RefSeq" id="WP_095596905.1">
    <property type="nucleotide sequence ID" value="NZ_BMKN01000001.1"/>
</dbReference>
<sequence length="259" mass="27437">MTIDTQAISVLSSALEGAARRSEAERNLQPGIDAVLSEIDATVLPRRLTFTSGEAKLVILAGSGRLLRMVNPSVPAEDDRKAQLAKLAQLLRQFPADTGQTVLSEHLSEDVAAEEVGFSASELREGLEAAPEEDAAETASAMPETADLGTGLRGFYDGLDAVAVGQAFLLPNWEEIEIAGGDILPETDEDMGQLLSEISVLRDAIQDLCGEQAILMGHDGAGIVSIVTSPEGEVISVINKADPTALVERWQQSCQKDEG</sequence>
<dbReference type="EMBL" id="BMKN01000001">
    <property type="protein sequence ID" value="GGE37376.1"/>
    <property type="molecule type" value="Genomic_DNA"/>
</dbReference>
<evidence type="ECO:0000313" key="2">
    <source>
        <dbReference type="Proteomes" id="UP000606730"/>
    </source>
</evidence>
<evidence type="ECO:0000313" key="1">
    <source>
        <dbReference type="EMBL" id="GGE37376.1"/>
    </source>
</evidence>
<name>A0A917AAK8_9RHOB</name>
<keyword evidence="2" id="KW-1185">Reference proteome</keyword>
<proteinExistence type="predicted"/>
<accession>A0A917AAK8</accession>
<protein>
    <submittedName>
        <fullName evidence="1">Uncharacterized protein</fullName>
    </submittedName>
</protein>
<gene>
    <name evidence="1" type="ORF">GCM10011517_01390</name>
</gene>
<organism evidence="1 2">
    <name type="scientific">Actibacterium pelagium</name>
    <dbReference type="NCBI Taxonomy" id="2029103"/>
    <lineage>
        <taxon>Bacteria</taxon>
        <taxon>Pseudomonadati</taxon>
        <taxon>Pseudomonadota</taxon>
        <taxon>Alphaproteobacteria</taxon>
        <taxon>Rhodobacterales</taxon>
        <taxon>Roseobacteraceae</taxon>
        <taxon>Actibacterium</taxon>
    </lineage>
</organism>
<dbReference type="AlphaFoldDB" id="A0A917AAK8"/>